<gene>
    <name evidence="2" type="ORF">Mal48_08230</name>
</gene>
<dbReference type="KEGG" id="tpol:Mal48_08230"/>
<keyword evidence="3" id="KW-1185">Reference proteome</keyword>
<dbReference type="AlphaFoldDB" id="A0A517QJ05"/>
<accession>A0A517QJ05</accession>
<keyword evidence="1" id="KW-0812">Transmembrane</keyword>
<name>A0A517QJ05_9PLAN</name>
<organism evidence="2 3">
    <name type="scientific">Thalassoglobus polymorphus</name>
    <dbReference type="NCBI Taxonomy" id="2527994"/>
    <lineage>
        <taxon>Bacteria</taxon>
        <taxon>Pseudomonadati</taxon>
        <taxon>Planctomycetota</taxon>
        <taxon>Planctomycetia</taxon>
        <taxon>Planctomycetales</taxon>
        <taxon>Planctomycetaceae</taxon>
        <taxon>Thalassoglobus</taxon>
    </lineage>
</organism>
<evidence type="ECO:0008006" key="4">
    <source>
        <dbReference type="Google" id="ProtNLM"/>
    </source>
</evidence>
<keyword evidence="1" id="KW-0472">Membrane</keyword>
<dbReference type="Proteomes" id="UP000315724">
    <property type="component" value="Chromosome"/>
</dbReference>
<dbReference type="OrthoDB" id="242770at2"/>
<evidence type="ECO:0000256" key="1">
    <source>
        <dbReference type="SAM" id="Phobius"/>
    </source>
</evidence>
<sequence precursor="true">MNKTCLLLVLLIASPAIGDEHQLRLQWSREIDTSSLKEEELLAVPLDSDIYQKTQESLDDIAIQDSTGELIPFLIRKQKKESSHKVTKTWPAKNISLKPVKEVGLEIRFELNKDDPQLDGITILTPLKNFEQSVQVFAIDNSGTETNIVNDAVIFDYSRFMDVRNVRIPIARSPARRFLITIDQPTNQQQSQLFELTKTLRGNEELSQTIRKTIEERAFRIDGLQLWTDEIKTTYHVIDDHPYQLVETKISQDEETQDSVIDIFTNGEPLTEISIETPSRNFQRSSTLFQVGTHNGETEQLHQLASQSLKRFEFQQLQEEQLSLKFQPTRHRHLRLIIKNQDSPPLVFQKIQAYGNVDEVVFIAEANQKYSLLYGDETHQQERLDTAAIEAALSKNIPTVTVSTGSPLERDLTAIPPAPVDFRSLLNNPFLIGTIVLVMLSLLIRLLYTAAQKIEAVTENEANTDERERTS</sequence>
<feature type="transmembrane region" description="Helical" evidence="1">
    <location>
        <begin position="430"/>
        <end position="448"/>
    </location>
</feature>
<dbReference type="EMBL" id="CP036267">
    <property type="protein sequence ID" value="QDT31588.1"/>
    <property type="molecule type" value="Genomic_DNA"/>
</dbReference>
<proteinExistence type="predicted"/>
<reference evidence="2 3" key="1">
    <citation type="submission" date="2019-02" db="EMBL/GenBank/DDBJ databases">
        <title>Deep-cultivation of Planctomycetes and their phenomic and genomic characterization uncovers novel biology.</title>
        <authorList>
            <person name="Wiegand S."/>
            <person name="Jogler M."/>
            <person name="Boedeker C."/>
            <person name="Pinto D."/>
            <person name="Vollmers J."/>
            <person name="Rivas-Marin E."/>
            <person name="Kohn T."/>
            <person name="Peeters S.H."/>
            <person name="Heuer A."/>
            <person name="Rast P."/>
            <person name="Oberbeckmann S."/>
            <person name="Bunk B."/>
            <person name="Jeske O."/>
            <person name="Meyerdierks A."/>
            <person name="Storesund J.E."/>
            <person name="Kallscheuer N."/>
            <person name="Luecker S."/>
            <person name="Lage O.M."/>
            <person name="Pohl T."/>
            <person name="Merkel B.J."/>
            <person name="Hornburger P."/>
            <person name="Mueller R.-W."/>
            <person name="Bruemmer F."/>
            <person name="Labrenz M."/>
            <person name="Spormann A.M."/>
            <person name="Op den Camp H."/>
            <person name="Overmann J."/>
            <person name="Amann R."/>
            <person name="Jetten M.S.M."/>
            <person name="Mascher T."/>
            <person name="Medema M.H."/>
            <person name="Devos D.P."/>
            <person name="Kaster A.-K."/>
            <person name="Ovreas L."/>
            <person name="Rohde M."/>
            <person name="Galperin M.Y."/>
            <person name="Jogler C."/>
        </authorList>
    </citation>
    <scope>NUCLEOTIDE SEQUENCE [LARGE SCALE GENOMIC DNA]</scope>
    <source>
        <strain evidence="2 3">Mal48</strain>
    </source>
</reference>
<protein>
    <recommendedName>
        <fullName evidence="4">DUF3999 domain-containing protein</fullName>
    </recommendedName>
</protein>
<dbReference type="RefSeq" id="WP_145196278.1">
    <property type="nucleotide sequence ID" value="NZ_CP036267.1"/>
</dbReference>
<evidence type="ECO:0000313" key="2">
    <source>
        <dbReference type="EMBL" id="QDT31588.1"/>
    </source>
</evidence>
<evidence type="ECO:0000313" key="3">
    <source>
        <dbReference type="Proteomes" id="UP000315724"/>
    </source>
</evidence>
<keyword evidence="1" id="KW-1133">Transmembrane helix</keyword>